<dbReference type="Ensembl" id="ENSCRFT00000020587.1">
    <property type="protein sequence ID" value="ENSCRFP00000019924.1"/>
    <property type="gene ID" value="ENSCRFG00000014911.1"/>
</dbReference>
<name>A0A8C3REY1_9PASS</name>
<dbReference type="GO" id="GO:2000001">
    <property type="term" value="P:regulation of DNA damage checkpoint"/>
    <property type="evidence" value="ECO:0007669"/>
    <property type="project" value="TreeGrafter"/>
</dbReference>
<dbReference type="InterPro" id="IPR015943">
    <property type="entry name" value="WD40/YVTN_repeat-like_dom_sf"/>
</dbReference>
<sequence>MALSQPGPREPEEPSPHTRQQLQESPHADPADSCSSPQEPSPADLAEPRSPPQESSPTDPAEPRSAPRKSPPAEPAEPRSSTQESPLAEPAKPRSPRQESPPAGPAEPCSASQESPPAELPELRSPPQESPPAEPAEPRSPPQESSPAEPAEPFSPPQESSPAEPAEPRSPPQESPPAEPAEPLSPRQESPPAGPAEPRPSAAPGLCRQLRVLLTPLPAAAWPRPQKRRLSPAGTRAPAGKRLCPEPDSGPRAPSGSPPGPSSAARGQDGLWDADSDGSDGGDAPPDGYSHLSAYERKRLKNITENAKFFAALKLHESAARLNQLTSKRQSHVTKRAKPKKVEDEPARRRSMRLLRVEPQDVPLLESFPPAVAEEYPQVPVGPLPMVPEDQAENSKWTEAVLTTWMRISELKAEDADKGTPDIKRYQESLSSMVLSEENIRKVVKARVCSMAIHPSESTILVAAGDKRGHVGLWNVSCGTEEGAHVFIPHSFQVNCMHFSPCNPAHLLSLSNDTLRCGDVTKAVFDEICRSEDDFSCFDFLEESACTAIVSHWAGDVAVVDRRTPGLSSELSVDIGFSRTRTVHVHPLNKHYFLAAGSVDVGVFDVRYLKAKGNRPLSSLTGHTKSVASAYFSPVTGSRVVTVCADDKLRVYDTTSLSPTVTVLSSIRHNNNTGRWLTRFRAIWDPKQEHCFLVGSMAQPRQIQLFQDTGSLLHSFHNVELLSSVCSINVVHPRQNILVGGNSSGRLHVFKDKCL</sequence>
<feature type="compositionally biased region" description="Basic residues" evidence="7">
    <location>
        <begin position="329"/>
        <end position="339"/>
    </location>
</feature>
<dbReference type="InterPro" id="IPR001680">
    <property type="entry name" value="WD40_rpt"/>
</dbReference>
<feature type="region of interest" description="Disordered" evidence="7">
    <location>
        <begin position="324"/>
        <end position="348"/>
    </location>
</feature>
<protein>
    <recommendedName>
        <fullName evidence="3">WD repeat-containing protein 76</fullName>
    </recommendedName>
</protein>
<dbReference type="InterPro" id="IPR036322">
    <property type="entry name" value="WD40_repeat_dom_sf"/>
</dbReference>
<feature type="repeat" description="WD" evidence="6">
    <location>
        <begin position="620"/>
        <end position="662"/>
    </location>
</feature>
<dbReference type="PROSITE" id="PS50082">
    <property type="entry name" value="WD_REPEATS_2"/>
    <property type="match status" value="1"/>
</dbReference>
<reference evidence="8" key="1">
    <citation type="submission" date="2025-08" db="UniProtKB">
        <authorList>
            <consortium name="Ensembl"/>
        </authorList>
    </citation>
    <scope>IDENTIFICATION</scope>
</reference>
<dbReference type="Proteomes" id="UP000694396">
    <property type="component" value="Unplaced"/>
</dbReference>
<evidence type="ECO:0000256" key="3">
    <source>
        <dbReference type="ARBA" id="ARBA00021234"/>
    </source>
</evidence>
<dbReference type="GO" id="GO:0005634">
    <property type="term" value="C:nucleus"/>
    <property type="evidence" value="ECO:0007669"/>
    <property type="project" value="TreeGrafter"/>
</dbReference>
<feature type="compositionally biased region" description="Pro residues" evidence="7">
    <location>
        <begin position="168"/>
        <end position="180"/>
    </location>
</feature>
<proteinExistence type="inferred from homology"/>
<dbReference type="PANTHER" id="PTHR14773:SF0">
    <property type="entry name" value="WD REPEAT-CONTAINING PROTEIN 76"/>
    <property type="match status" value="1"/>
</dbReference>
<evidence type="ECO:0000313" key="8">
    <source>
        <dbReference type="Ensembl" id="ENSCRFP00000019924.1"/>
    </source>
</evidence>
<dbReference type="SUPFAM" id="SSF50978">
    <property type="entry name" value="WD40 repeat-like"/>
    <property type="match status" value="1"/>
</dbReference>
<dbReference type="AlphaFoldDB" id="A0A8C3REY1"/>
<dbReference type="PANTHER" id="PTHR14773">
    <property type="entry name" value="WD REPEAT-CONTAINING PROTEIN 76"/>
    <property type="match status" value="1"/>
</dbReference>
<keyword evidence="5" id="KW-0677">Repeat</keyword>
<evidence type="ECO:0000256" key="4">
    <source>
        <dbReference type="ARBA" id="ARBA00022574"/>
    </source>
</evidence>
<feature type="compositionally biased region" description="Pro residues" evidence="7">
    <location>
        <begin position="128"/>
        <end position="141"/>
    </location>
</feature>
<dbReference type="Gene3D" id="2.130.10.10">
    <property type="entry name" value="YVTN repeat-like/Quinoprotein amine dehydrogenase"/>
    <property type="match status" value="1"/>
</dbReference>
<dbReference type="Pfam" id="PF00400">
    <property type="entry name" value="WD40"/>
    <property type="match status" value="1"/>
</dbReference>
<feature type="region of interest" description="Disordered" evidence="7">
    <location>
        <begin position="1"/>
        <end position="291"/>
    </location>
</feature>
<accession>A0A8C3REY1</accession>
<evidence type="ECO:0000256" key="1">
    <source>
        <dbReference type="ARBA" id="ARBA00002530"/>
    </source>
</evidence>
<keyword evidence="9" id="KW-1185">Reference proteome</keyword>
<reference evidence="8" key="2">
    <citation type="submission" date="2025-09" db="UniProtKB">
        <authorList>
            <consortium name="Ensembl"/>
        </authorList>
    </citation>
    <scope>IDENTIFICATION</scope>
</reference>
<evidence type="ECO:0000256" key="5">
    <source>
        <dbReference type="ARBA" id="ARBA00022737"/>
    </source>
</evidence>
<dbReference type="SMART" id="SM00320">
    <property type="entry name" value="WD40"/>
    <property type="match status" value="4"/>
</dbReference>
<dbReference type="GO" id="GO:0003677">
    <property type="term" value="F:DNA binding"/>
    <property type="evidence" value="ECO:0007669"/>
    <property type="project" value="TreeGrafter"/>
</dbReference>
<evidence type="ECO:0000256" key="6">
    <source>
        <dbReference type="PROSITE-ProRule" id="PRU00221"/>
    </source>
</evidence>
<keyword evidence="4 6" id="KW-0853">WD repeat</keyword>
<comment type="function">
    <text evidence="1">Specifically binds 5-hydroxymethylcytosine (5hmC), suggesting that it acts as a specific reader of 5hmC.</text>
</comment>
<comment type="similarity">
    <text evidence="2">Belongs to the WD repeat DDB2/WDR76 family.</text>
</comment>
<dbReference type="FunFam" id="2.130.10.10:FF:000180">
    <property type="entry name" value="WD repeat-containing protein 76"/>
    <property type="match status" value="1"/>
</dbReference>
<feature type="compositionally biased region" description="Low complexity" evidence="7">
    <location>
        <begin position="142"/>
        <end position="164"/>
    </location>
</feature>
<dbReference type="InterPro" id="IPR050853">
    <property type="entry name" value="WD_repeat_DNA-damage-binding"/>
</dbReference>
<evidence type="ECO:0000256" key="7">
    <source>
        <dbReference type="SAM" id="MobiDB-lite"/>
    </source>
</evidence>
<organism evidence="8 9">
    <name type="scientific">Cyanoderma ruficeps</name>
    <name type="common">rufous-capped babbler</name>
    <dbReference type="NCBI Taxonomy" id="181631"/>
    <lineage>
        <taxon>Eukaryota</taxon>
        <taxon>Metazoa</taxon>
        <taxon>Chordata</taxon>
        <taxon>Craniata</taxon>
        <taxon>Vertebrata</taxon>
        <taxon>Euteleostomi</taxon>
        <taxon>Archelosauria</taxon>
        <taxon>Archosauria</taxon>
        <taxon>Dinosauria</taxon>
        <taxon>Saurischia</taxon>
        <taxon>Theropoda</taxon>
        <taxon>Coelurosauria</taxon>
        <taxon>Aves</taxon>
        <taxon>Neognathae</taxon>
        <taxon>Neoaves</taxon>
        <taxon>Telluraves</taxon>
        <taxon>Australaves</taxon>
        <taxon>Passeriformes</taxon>
        <taxon>Sylvioidea</taxon>
        <taxon>Timaliidae</taxon>
        <taxon>Cyanoderma</taxon>
    </lineage>
</organism>
<evidence type="ECO:0000256" key="2">
    <source>
        <dbReference type="ARBA" id="ARBA00005434"/>
    </source>
</evidence>
<evidence type="ECO:0000313" key="9">
    <source>
        <dbReference type="Proteomes" id="UP000694396"/>
    </source>
</evidence>